<feature type="region of interest" description="Disordered" evidence="1">
    <location>
        <begin position="191"/>
        <end position="455"/>
    </location>
</feature>
<evidence type="ECO:0000256" key="1">
    <source>
        <dbReference type="SAM" id="MobiDB-lite"/>
    </source>
</evidence>
<dbReference type="RefSeq" id="XP_031872584.1">
    <property type="nucleotide sequence ID" value="XM_032012891.1"/>
</dbReference>
<feature type="compositionally biased region" description="Basic and acidic residues" evidence="1">
    <location>
        <begin position="312"/>
        <end position="321"/>
    </location>
</feature>
<feature type="compositionally biased region" description="Basic and acidic residues" evidence="1">
    <location>
        <begin position="1007"/>
        <end position="1017"/>
    </location>
</feature>
<evidence type="ECO:0000313" key="3">
    <source>
        <dbReference type="Proteomes" id="UP000254866"/>
    </source>
</evidence>
<name>A0A370TWS7_9HELO</name>
<feature type="compositionally biased region" description="Polar residues" evidence="1">
    <location>
        <begin position="703"/>
        <end position="723"/>
    </location>
</feature>
<sequence>MAVETSSVADLVVQLHSNIDSIHKCVESLSDTKGHDELMEQLETQREAELEALRTKHENDAQELAVQRAKLQQELEDQRRREEEELIERRRREDEERRANIEREEEARRRVAAEEDGLRKLHLEEEQKTLHMSVEEKLEQLDDEMEKKVEDGKRMLQELDEKRKAINAQIDAALNKPTVIPVINFRSRAKTLRQPAKSSPDMPLQVEPSIEAKDAEHTDGAEPVINGAAHQPSNSKAGGSDTVESVALKVQESSDEDTRQVSPAEHTVEHQAETQTPIEDVSETQENKETTVASEVNGAVTSDVDENTTTDYTHDESEHVGQNKPGAVSAAEIEEPEHPSKSTNIAQYEESFDDSQEAAQAPSTVEELNVGAQEPLGHENFPAHGGDQPIAEAQRGNEDVLNDSPRNDESPTGPFITTEDISKIDGSSPNDKSFSHEGILSNEITTSQEKLNCQTAPKDVEVDNQISIDTSLNHEQSSDNGSVIFYDEHSSPTESAAHETTPAEIEQSPIPRHGLNDEKSVTAETSSVDEEPLIREEYKIYHDSMQESEEVAEETLNREQPQDFDGSVSYEGSVVTARENISSDEDDIPLEEKEGRIPDDFVEEKDESNGGDHSSLLQENIVAAESKSIGVSATEELTEISSDNGFKNDLVQERGDVTETEGLQPESGHKEPATPDIDSEEADGSITPTAPETISERPATPVANMSNQTNSQNIEESPATVLNTDDLFADDDDEEDQPEEHPEEAAAHTTHSKSLESMPDLSNGHEQAPENAAIQAASKTLEAVLQDNAVDRSPVTVQQSRADHPSPGGVFASLVDAIRPDISLVRELGDTSNQAPHDQSTSQADRYDFSHNAPNGTVQDEYLSDEESLLHHAAPSNPSKYPALHESDVTFHIRTHTADTVPSFETYAHSDDADSTPTTPIDEILDIAQEVLQNEHLISSSWPEGRSGVVHMHEQEQDLKSQASPLQAGFEPYSPRLYSGVVTPKSSRVDLNSQESPESMIHSSPEVTKDQEYDLSKATRTPGLPALDTSQSPHSLDDGYYDPPLSKTHSLHEDQPSVEASADRNPITSPSLPNSSFFQRTRSLFESSSAQAVRSVPSAASLSKLVGVGSAGLKDSIHNPAREEKAPLLGGADGDGY</sequence>
<accession>A0A370TWS7</accession>
<feature type="compositionally biased region" description="Basic and acidic residues" evidence="1">
    <location>
        <begin position="532"/>
        <end position="545"/>
    </location>
</feature>
<feature type="region of interest" description="Disordered" evidence="1">
    <location>
        <begin position="635"/>
        <end position="809"/>
    </location>
</feature>
<dbReference type="Proteomes" id="UP000254866">
    <property type="component" value="Unassembled WGS sequence"/>
</dbReference>
<protein>
    <submittedName>
        <fullName evidence="2">Uncharacterized protein</fullName>
    </submittedName>
</protein>
<dbReference type="AlphaFoldDB" id="A0A370TWS7"/>
<feature type="compositionally biased region" description="Polar residues" evidence="1">
    <location>
        <begin position="442"/>
        <end position="455"/>
    </location>
</feature>
<feature type="region of interest" description="Disordered" evidence="1">
    <location>
        <begin position="829"/>
        <end position="858"/>
    </location>
</feature>
<feature type="compositionally biased region" description="Acidic residues" evidence="1">
    <location>
        <begin position="727"/>
        <end position="738"/>
    </location>
</feature>
<dbReference type="STRING" id="2656787.A0A370TWS7"/>
<comment type="caution">
    <text evidence="2">The sequence shown here is derived from an EMBL/GenBank/DDBJ whole genome shotgun (WGS) entry which is preliminary data.</text>
</comment>
<feature type="region of interest" description="Disordered" evidence="1">
    <location>
        <begin position="976"/>
        <end position="1075"/>
    </location>
</feature>
<dbReference type="OrthoDB" id="3558512at2759"/>
<feature type="compositionally biased region" description="Polar residues" evidence="1">
    <location>
        <begin position="1066"/>
        <end position="1075"/>
    </location>
</feature>
<organism evidence="2 3">
    <name type="scientific">Venustampulla echinocandica</name>
    <dbReference type="NCBI Taxonomy" id="2656787"/>
    <lineage>
        <taxon>Eukaryota</taxon>
        <taxon>Fungi</taxon>
        <taxon>Dikarya</taxon>
        <taxon>Ascomycota</taxon>
        <taxon>Pezizomycotina</taxon>
        <taxon>Leotiomycetes</taxon>
        <taxon>Helotiales</taxon>
        <taxon>Pleuroascaceae</taxon>
        <taxon>Venustampulla</taxon>
    </lineage>
</organism>
<dbReference type="GeneID" id="43597117"/>
<keyword evidence="3" id="KW-1185">Reference proteome</keyword>
<feature type="compositionally biased region" description="Basic and acidic residues" evidence="1">
    <location>
        <begin position="590"/>
        <end position="599"/>
    </location>
</feature>
<feature type="region of interest" description="Disordered" evidence="1">
    <location>
        <begin position="89"/>
        <end position="112"/>
    </location>
</feature>
<feature type="compositionally biased region" description="Polar residues" evidence="1">
    <location>
        <begin position="984"/>
        <end position="1006"/>
    </location>
</feature>
<evidence type="ECO:0000313" key="2">
    <source>
        <dbReference type="EMBL" id="RDL39928.1"/>
    </source>
</evidence>
<feature type="compositionally biased region" description="Basic and acidic residues" evidence="1">
    <location>
        <begin position="1115"/>
        <end position="1126"/>
    </location>
</feature>
<feature type="compositionally biased region" description="Polar residues" evidence="1">
    <location>
        <begin position="471"/>
        <end position="481"/>
    </location>
</feature>
<feature type="compositionally biased region" description="Polar residues" evidence="1">
    <location>
        <begin position="830"/>
        <end position="844"/>
    </location>
</feature>
<feature type="compositionally biased region" description="Basic and acidic residues" evidence="1">
    <location>
        <begin position="210"/>
        <end position="220"/>
    </location>
</feature>
<reference evidence="2 3" key="1">
    <citation type="journal article" date="2018" name="IMA Fungus">
        <title>IMA Genome-F 9: Draft genome sequence of Annulohypoxylon stygium, Aspergillus mulundensis, Berkeleyomyces basicola (syn. Thielaviopsis basicola), Ceratocystis smalleyi, two Cercospora beticola strains, Coleophoma cylindrospora, Fusarium fracticaudum, Phialophora cf. hyalina, and Morchella septimelata.</title>
        <authorList>
            <person name="Wingfield B.D."/>
            <person name="Bills G.F."/>
            <person name="Dong Y."/>
            <person name="Huang W."/>
            <person name="Nel W.J."/>
            <person name="Swalarsk-Parry B.S."/>
            <person name="Vaghefi N."/>
            <person name="Wilken P.M."/>
            <person name="An Z."/>
            <person name="de Beer Z.W."/>
            <person name="De Vos L."/>
            <person name="Chen L."/>
            <person name="Duong T.A."/>
            <person name="Gao Y."/>
            <person name="Hammerbacher A."/>
            <person name="Kikkert J.R."/>
            <person name="Li Y."/>
            <person name="Li H."/>
            <person name="Li K."/>
            <person name="Li Q."/>
            <person name="Liu X."/>
            <person name="Ma X."/>
            <person name="Naidoo K."/>
            <person name="Pethybridge S.J."/>
            <person name="Sun J."/>
            <person name="Steenkamp E.T."/>
            <person name="van der Nest M.A."/>
            <person name="van Wyk S."/>
            <person name="Wingfield M.J."/>
            <person name="Xiong C."/>
            <person name="Yue Q."/>
            <person name="Zhang X."/>
        </authorList>
    </citation>
    <scope>NUCLEOTIDE SEQUENCE [LARGE SCALE GENOMIC DNA]</scope>
    <source>
        <strain evidence="2 3">BP 5553</strain>
    </source>
</reference>
<feature type="region of interest" description="Disordered" evidence="1">
    <location>
        <begin position="1111"/>
        <end position="1137"/>
    </location>
</feature>
<dbReference type="EMBL" id="NPIC01000002">
    <property type="protein sequence ID" value="RDL39928.1"/>
    <property type="molecule type" value="Genomic_DNA"/>
</dbReference>
<feature type="region of interest" description="Disordered" evidence="1">
    <location>
        <begin position="471"/>
        <end position="621"/>
    </location>
</feature>
<gene>
    <name evidence="2" type="ORF">BP5553_04268</name>
</gene>
<proteinExistence type="predicted"/>